<dbReference type="InterPro" id="IPR052028">
    <property type="entry name" value="HipA_Ser/Thr_kinase"/>
</dbReference>
<name>A0A4R2FCY3_9GAMM</name>
<sequence>MEIYVYADWIDEADTPLFVGNLRSSIIRGKEHFSFKYDEAWLASKFVHQIDPTLQLYTGEQHAEDERNFKIFLDSCPDRWGRLLMQRREAVIARHENRKAKTLFETDYLLGVHDSFRMGALRFCIERGGPFLDNNEALAAPAMTSLPELQQAANGVEDKPDFDNPDYLKWLNMLISPGSSLGGARPKASVRDTDNTLWLAKFPSRHDSYDIGLWEFVVYQMALDAGIRIAESKVLAIGSAHHIFLTKRFDRTDDGRRLQFTSAMTQLEYFDGNDDGASYLELAEFLIQHGSNTQEDLEQLWTRMLFNIMVSNSDDHLRNHGFIFDMSGWRLSPAYDINPTPNSMGLHLNIDDVSNALDVELAFEVAEYFQLNKKQVNAIYQRVANAVSRWEELAKQAGIGKGERDLLRDCFTNAAGQSFLLMEAGSCVSLDTIEQRLTK</sequence>
<dbReference type="EMBL" id="SLWF01000047">
    <property type="protein sequence ID" value="TCN77350.1"/>
    <property type="molecule type" value="Genomic_DNA"/>
</dbReference>
<gene>
    <name evidence="5" type="ORF">EDC91_1476</name>
</gene>
<feature type="domain" description="HipA-like C-terminal" evidence="4">
    <location>
        <begin position="179"/>
        <end position="390"/>
    </location>
</feature>
<dbReference type="Proteomes" id="UP000294832">
    <property type="component" value="Unassembled WGS sequence"/>
</dbReference>
<evidence type="ECO:0000256" key="3">
    <source>
        <dbReference type="ARBA" id="ARBA00022777"/>
    </source>
</evidence>
<dbReference type="Pfam" id="PF07804">
    <property type="entry name" value="HipA_C"/>
    <property type="match status" value="1"/>
</dbReference>
<dbReference type="InterPro" id="IPR012893">
    <property type="entry name" value="HipA-like_C"/>
</dbReference>
<evidence type="ECO:0000256" key="1">
    <source>
        <dbReference type="ARBA" id="ARBA00010164"/>
    </source>
</evidence>
<organism evidence="5 6">
    <name type="scientific">Shewanella fodinae</name>
    <dbReference type="NCBI Taxonomy" id="552357"/>
    <lineage>
        <taxon>Bacteria</taxon>
        <taxon>Pseudomonadati</taxon>
        <taxon>Pseudomonadota</taxon>
        <taxon>Gammaproteobacteria</taxon>
        <taxon>Alteromonadales</taxon>
        <taxon>Shewanellaceae</taxon>
        <taxon>Shewanella</taxon>
    </lineage>
</organism>
<dbReference type="GO" id="GO:0004674">
    <property type="term" value="F:protein serine/threonine kinase activity"/>
    <property type="evidence" value="ECO:0007669"/>
    <property type="project" value="TreeGrafter"/>
</dbReference>
<dbReference type="AlphaFoldDB" id="A0A4R2FCY3"/>
<dbReference type="Gene3D" id="1.10.1070.20">
    <property type="match status" value="1"/>
</dbReference>
<dbReference type="PANTHER" id="PTHR37419:SF8">
    <property type="entry name" value="TOXIN YJJJ"/>
    <property type="match status" value="1"/>
</dbReference>
<dbReference type="RefSeq" id="WP_133040556.1">
    <property type="nucleotide sequence ID" value="NZ_SLWF01000047.1"/>
</dbReference>
<keyword evidence="6" id="KW-1185">Reference proteome</keyword>
<dbReference type="GO" id="GO:0005829">
    <property type="term" value="C:cytosol"/>
    <property type="evidence" value="ECO:0007669"/>
    <property type="project" value="TreeGrafter"/>
</dbReference>
<accession>A0A4R2FCY3</accession>
<comment type="similarity">
    <text evidence="1">Belongs to the HipA Ser/Thr kinase family.</text>
</comment>
<reference evidence="5 6" key="1">
    <citation type="submission" date="2019-03" db="EMBL/GenBank/DDBJ databases">
        <title>Freshwater and sediment microbial communities from various areas in North America, analyzing microbe dynamics in response to fracking.</title>
        <authorList>
            <person name="Lamendella R."/>
        </authorList>
    </citation>
    <scope>NUCLEOTIDE SEQUENCE [LARGE SCALE GENOMIC DNA]</scope>
    <source>
        <strain evidence="5 6">74A</strain>
    </source>
</reference>
<comment type="caution">
    <text evidence="5">The sequence shown here is derived from an EMBL/GenBank/DDBJ whole genome shotgun (WGS) entry which is preliminary data.</text>
</comment>
<dbReference type="PANTHER" id="PTHR37419">
    <property type="entry name" value="SERINE/THREONINE-PROTEIN KINASE TOXIN HIPA"/>
    <property type="match status" value="1"/>
</dbReference>
<protein>
    <submittedName>
        <fullName evidence="5">Serine/threonine-protein kinase HipA</fullName>
    </submittedName>
</protein>
<dbReference type="OrthoDB" id="9805913at2"/>
<evidence type="ECO:0000313" key="5">
    <source>
        <dbReference type="EMBL" id="TCN77350.1"/>
    </source>
</evidence>
<proteinExistence type="inferred from homology"/>
<evidence type="ECO:0000313" key="6">
    <source>
        <dbReference type="Proteomes" id="UP000294832"/>
    </source>
</evidence>
<evidence type="ECO:0000256" key="2">
    <source>
        <dbReference type="ARBA" id="ARBA00022679"/>
    </source>
</evidence>
<keyword evidence="3 5" id="KW-0418">Kinase</keyword>
<evidence type="ECO:0000259" key="4">
    <source>
        <dbReference type="Pfam" id="PF07804"/>
    </source>
</evidence>
<keyword evidence="2" id="KW-0808">Transferase</keyword>